<comment type="caution">
    <text evidence="2">The sequence shown here is derived from an EMBL/GenBank/DDBJ whole genome shotgun (WGS) entry which is preliminary data.</text>
</comment>
<dbReference type="CDD" id="cd11669">
    <property type="entry name" value="TTHB210-like"/>
    <property type="match status" value="1"/>
</dbReference>
<keyword evidence="1" id="KW-0732">Signal</keyword>
<gene>
    <name evidence="2" type="ORF">HNR75_000712</name>
</gene>
<name>A0A841GJ04_9GAMM</name>
<dbReference type="InterPro" id="IPR033786">
    <property type="entry name" value="TTHB210-like"/>
</dbReference>
<feature type="signal peptide" evidence="1">
    <location>
        <begin position="1"/>
        <end position="22"/>
    </location>
</feature>
<organism evidence="2 3">
    <name type="scientific">Tolumonas osonensis</name>
    <dbReference type="NCBI Taxonomy" id="675874"/>
    <lineage>
        <taxon>Bacteria</taxon>
        <taxon>Pseudomonadati</taxon>
        <taxon>Pseudomonadota</taxon>
        <taxon>Gammaproteobacteria</taxon>
        <taxon>Aeromonadales</taxon>
        <taxon>Aeromonadaceae</taxon>
        <taxon>Tolumonas</taxon>
    </lineage>
</organism>
<sequence>MTQIYRTLAVSLLLGMATAAMAATTELPLASSLPANVVKISPVVPGMGEHWADPKDLPLGPIYGVSEGRIIFFEFMIDRDTLTKGTSFTDLKSKVSIPFPPVEHVDFDWEPKGHEGYTVPHYDVHFYFVPHNEHMAIKP</sequence>
<evidence type="ECO:0000313" key="2">
    <source>
        <dbReference type="EMBL" id="MBB6054840.1"/>
    </source>
</evidence>
<evidence type="ECO:0000313" key="3">
    <source>
        <dbReference type="Proteomes" id="UP000585721"/>
    </source>
</evidence>
<protein>
    <recommendedName>
        <fullName evidence="4">DUF5602 domain-containing protein</fullName>
    </recommendedName>
</protein>
<evidence type="ECO:0000256" key="1">
    <source>
        <dbReference type="SAM" id="SignalP"/>
    </source>
</evidence>
<dbReference type="RefSeq" id="WP_188025643.1">
    <property type="nucleotide sequence ID" value="NZ_JACHGR010000002.1"/>
</dbReference>
<dbReference type="AlphaFoldDB" id="A0A841GJ04"/>
<keyword evidence="3" id="KW-1185">Reference proteome</keyword>
<dbReference type="Proteomes" id="UP000585721">
    <property type="component" value="Unassembled WGS sequence"/>
</dbReference>
<reference evidence="2 3" key="1">
    <citation type="submission" date="2020-08" db="EMBL/GenBank/DDBJ databases">
        <title>Genomic Encyclopedia of Type Strains, Phase IV (KMG-IV): sequencing the most valuable type-strain genomes for metagenomic binning, comparative biology and taxonomic classification.</title>
        <authorList>
            <person name="Goeker M."/>
        </authorList>
    </citation>
    <scope>NUCLEOTIDE SEQUENCE [LARGE SCALE GENOMIC DNA]</scope>
    <source>
        <strain evidence="2 3">DSM 22975</strain>
    </source>
</reference>
<dbReference type="Gene3D" id="3.30.200.270">
    <property type="match status" value="1"/>
</dbReference>
<proteinExistence type="predicted"/>
<dbReference type="EMBL" id="JACHGR010000002">
    <property type="protein sequence ID" value="MBB6054840.1"/>
    <property type="molecule type" value="Genomic_DNA"/>
</dbReference>
<evidence type="ECO:0008006" key="4">
    <source>
        <dbReference type="Google" id="ProtNLM"/>
    </source>
</evidence>
<accession>A0A841GJ04</accession>
<feature type="chain" id="PRO_5032357105" description="DUF5602 domain-containing protein" evidence="1">
    <location>
        <begin position="23"/>
        <end position="139"/>
    </location>
</feature>